<reference evidence="2 3" key="1">
    <citation type="submission" date="2016-06" db="EMBL/GenBank/DDBJ databases">
        <title>Genome sequence of Tepidimonas fonticaldi PL17.</title>
        <authorList>
            <person name="Pinnaka A.K."/>
        </authorList>
    </citation>
    <scope>NUCLEOTIDE SEQUENCE [LARGE SCALE GENOMIC DNA]</scope>
    <source>
        <strain evidence="2 3">PL17</strain>
    </source>
</reference>
<comment type="caution">
    <text evidence="2">The sequence shown here is derived from an EMBL/GenBank/DDBJ whole genome shotgun (WGS) entry which is preliminary data.</text>
</comment>
<keyword evidence="2" id="KW-0378">Hydrolase</keyword>
<evidence type="ECO:0000259" key="1">
    <source>
        <dbReference type="Pfam" id="PF07143"/>
    </source>
</evidence>
<dbReference type="AlphaFoldDB" id="A0A1A6DX33"/>
<dbReference type="GO" id="GO:0016787">
    <property type="term" value="F:hydrolase activity"/>
    <property type="evidence" value="ECO:0007669"/>
    <property type="project" value="UniProtKB-KW"/>
</dbReference>
<dbReference type="Gene3D" id="2.40.370.10">
    <property type="entry name" value="AttH-like domain"/>
    <property type="match status" value="2"/>
</dbReference>
<dbReference type="InterPro" id="IPR006311">
    <property type="entry name" value="TAT_signal"/>
</dbReference>
<proteinExistence type="predicted"/>
<dbReference type="RefSeq" id="WP_068607305.1">
    <property type="nucleotide sequence ID" value="NZ_LZDH01000023.1"/>
</dbReference>
<dbReference type="Pfam" id="PF07143">
    <property type="entry name" value="CrtC"/>
    <property type="match status" value="1"/>
</dbReference>
<dbReference type="Proteomes" id="UP000091969">
    <property type="component" value="Unassembled WGS sequence"/>
</dbReference>
<dbReference type="EMBL" id="LZDH01000023">
    <property type="protein sequence ID" value="OBS31502.1"/>
    <property type="molecule type" value="Genomic_DNA"/>
</dbReference>
<gene>
    <name evidence="2" type="ORF">A9O67_01180</name>
</gene>
<name>A0A1A6DX33_9BURK</name>
<protein>
    <submittedName>
        <fullName evidence="2">Hydrolase</fullName>
    </submittedName>
</protein>
<keyword evidence="3" id="KW-1185">Reference proteome</keyword>
<feature type="domain" description="AttH" evidence="1">
    <location>
        <begin position="63"/>
        <end position="243"/>
    </location>
</feature>
<organism evidence="2 3">
    <name type="scientific">Tepidimonas fonticaldi</name>
    <dbReference type="NCBI Taxonomy" id="1101373"/>
    <lineage>
        <taxon>Bacteria</taxon>
        <taxon>Pseudomonadati</taxon>
        <taxon>Pseudomonadota</taxon>
        <taxon>Betaproteobacteria</taxon>
        <taxon>Burkholderiales</taxon>
        <taxon>Tepidimonas</taxon>
    </lineage>
</organism>
<dbReference type="Pfam" id="PF17186">
    <property type="entry name" value="Lipocalin_9"/>
    <property type="match status" value="1"/>
</dbReference>
<dbReference type="OrthoDB" id="9770826at2"/>
<dbReference type="InterPro" id="IPR023374">
    <property type="entry name" value="AttH-like_dom_sf"/>
</dbReference>
<evidence type="ECO:0000313" key="2">
    <source>
        <dbReference type="EMBL" id="OBS31502.1"/>
    </source>
</evidence>
<sequence>MDPRTPPPRRRLLQGLAVGAWAGLWAGAWVGGWPRWAQAAPGELGRRPLVFPRDHGSHPDTQTEWWYLTGWLQRPDGALYGFQVTFFRSRVTAAQGLRSRLAARQLLFAHAAVTDVAAGRLHHHQVTARWEGRDPEPGSEPVPALAHTADTDVRIRGWGLRRTADGGYRARVPTGDFTLDLAVVPTQPLLLQGEAGWSRKGPEPHQASFYYSQPQLRMTGRLALAGRTAEVTGRGWLDHEWSEALLHPDAVGWDWMGMNLDDGGSLTAFRLRRADGRALWAGGSMRTGPAAQPPLATRAFAPGEVTFEPLRHWTSPRTAVRYPVQWRVHTPAGVFEVHALADDQELDSRASTGALYWEGLCELRTLDGRRVGRGYLELTGYGGALRL</sequence>
<dbReference type="PANTHER" id="PTHR38591">
    <property type="entry name" value="HYDROLASE"/>
    <property type="match status" value="1"/>
</dbReference>
<accession>A0A1A6DX33</accession>
<dbReference type="STRING" id="1101373.A9O67_01180"/>
<dbReference type="PANTHER" id="PTHR38591:SF1">
    <property type="entry name" value="BLL1000 PROTEIN"/>
    <property type="match status" value="1"/>
</dbReference>
<evidence type="ECO:0000313" key="3">
    <source>
        <dbReference type="Proteomes" id="UP000091969"/>
    </source>
</evidence>
<dbReference type="SMR" id="A0A1A6DX33"/>
<dbReference type="InterPro" id="IPR010791">
    <property type="entry name" value="AttH_dom"/>
</dbReference>
<dbReference type="PROSITE" id="PS51318">
    <property type="entry name" value="TAT"/>
    <property type="match status" value="1"/>
</dbReference>
<dbReference type="SUPFAM" id="SSF159245">
    <property type="entry name" value="AttH-like"/>
    <property type="match status" value="1"/>
</dbReference>